<dbReference type="EMBL" id="MWWX01000003">
    <property type="protein sequence ID" value="OZG62874.1"/>
    <property type="molecule type" value="Genomic_DNA"/>
</dbReference>
<gene>
    <name evidence="2" type="ORF">BLEM_0542</name>
</gene>
<accession>A0A261FUK8</accession>
<dbReference type="Proteomes" id="UP000216352">
    <property type="component" value="Unassembled WGS sequence"/>
</dbReference>
<organism evidence="2 3">
    <name type="scientific">Bifidobacterium lemurum</name>
    <dbReference type="NCBI Taxonomy" id="1603886"/>
    <lineage>
        <taxon>Bacteria</taxon>
        <taxon>Bacillati</taxon>
        <taxon>Actinomycetota</taxon>
        <taxon>Actinomycetes</taxon>
        <taxon>Bifidobacteriales</taxon>
        <taxon>Bifidobacteriaceae</taxon>
        <taxon>Bifidobacterium</taxon>
    </lineage>
</organism>
<protein>
    <recommendedName>
        <fullName evidence="4">GtrA-like protein</fullName>
    </recommendedName>
</protein>
<dbReference type="RefSeq" id="WP_226847487.1">
    <property type="nucleotide sequence ID" value="NZ_BDIS01000027.1"/>
</dbReference>
<keyword evidence="1" id="KW-0472">Membrane</keyword>
<feature type="transmembrane region" description="Helical" evidence="1">
    <location>
        <begin position="159"/>
        <end position="184"/>
    </location>
</feature>
<feature type="transmembrane region" description="Helical" evidence="1">
    <location>
        <begin position="204"/>
        <end position="222"/>
    </location>
</feature>
<sequence length="232" mass="24502">MTQNTVGINVEANVGANVNGEVGGDSGAGGGIAMQGNAVVRAVKGWWAAFDAKHHGLAEFIMFFIVCNAVTVLQLVLMPVLKWAFGFTALVDTTFQVLPVGQNIDGSAYYVFDYAAGSIASGGGGGLAYFLAVEIAMAVAQVINFITQRNVTFKSTGNVWKAAAWYVLAYVIITIGAAALQGLYKAPLYGWCIGVMGSGTGATVADLVTMLINCAISFWVFYPIMKIIFKQK</sequence>
<evidence type="ECO:0000256" key="1">
    <source>
        <dbReference type="SAM" id="Phobius"/>
    </source>
</evidence>
<reference evidence="2 3" key="1">
    <citation type="journal article" date="2017" name="BMC Genomics">
        <title>Comparative genomic and phylogenomic analyses of the Bifidobacteriaceae family.</title>
        <authorList>
            <person name="Lugli G.A."/>
            <person name="Milani C."/>
            <person name="Turroni F."/>
            <person name="Duranti S."/>
            <person name="Mancabelli L."/>
            <person name="Mangifesta M."/>
            <person name="Ferrario C."/>
            <person name="Modesto M."/>
            <person name="Mattarelli P."/>
            <person name="Jiri K."/>
            <person name="van Sinderen D."/>
            <person name="Ventura M."/>
        </authorList>
    </citation>
    <scope>NUCLEOTIDE SEQUENCE [LARGE SCALE GENOMIC DNA]</scope>
    <source>
        <strain evidence="2 3">DSM 28807</strain>
    </source>
</reference>
<comment type="caution">
    <text evidence="2">The sequence shown here is derived from an EMBL/GenBank/DDBJ whole genome shotgun (WGS) entry which is preliminary data.</text>
</comment>
<keyword evidence="1" id="KW-1133">Transmembrane helix</keyword>
<keyword evidence="3" id="KW-1185">Reference proteome</keyword>
<keyword evidence="1" id="KW-0812">Transmembrane</keyword>
<feature type="transmembrane region" description="Helical" evidence="1">
    <location>
        <begin position="127"/>
        <end position="147"/>
    </location>
</feature>
<evidence type="ECO:0000313" key="2">
    <source>
        <dbReference type="EMBL" id="OZG62874.1"/>
    </source>
</evidence>
<evidence type="ECO:0000313" key="3">
    <source>
        <dbReference type="Proteomes" id="UP000216352"/>
    </source>
</evidence>
<dbReference type="STRING" id="1603886.GCA_001895165_02093"/>
<dbReference type="AlphaFoldDB" id="A0A261FUK8"/>
<name>A0A261FUK8_9BIFI</name>
<proteinExistence type="predicted"/>
<feature type="transmembrane region" description="Helical" evidence="1">
    <location>
        <begin position="60"/>
        <end position="81"/>
    </location>
</feature>
<evidence type="ECO:0008006" key="4">
    <source>
        <dbReference type="Google" id="ProtNLM"/>
    </source>
</evidence>